<keyword evidence="1" id="KW-1185">Reference proteome</keyword>
<evidence type="ECO:0000313" key="2">
    <source>
        <dbReference type="RefSeq" id="XP_014679554.1"/>
    </source>
</evidence>
<organism evidence="1 2">
    <name type="scientific">Priapulus caudatus</name>
    <name type="common">Priapulid worm</name>
    <dbReference type="NCBI Taxonomy" id="37621"/>
    <lineage>
        <taxon>Eukaryota</taxon>
        <taxon>Metazoa</taxon>
        <taxon>Ecdysozoa</taxon>
        <taxon>Scalidophora</taxon>
        <taxon>Priapulida</taxon>
        <taxon>Priapulimorpha</taxon>
        <taxon>Priapulimorphida</taxon>
        <taxon>Priapulidae</taxon>
        <taxon>Priapulus</taxon>
    </lineage>
</organism>
<dbReference type="Proteomes" id="UP000695022">
    <property type="component" value="Unplaced"/>
</dbReference>
<sequence>MLLQLLLEDEKILVHFRSDVPLHQVASPITCTMLKHPMFRCGRNYRVLYLSLQTTVSGMIAKILDKPSVSLSAGGATAGKDDDKKDGGGGGGGGGEATLKLLDHVSLVAGISAQEKRAKAAAAAAAAAAGLPPRPPSRRGHAAAATLAACPERDVACLTHALLPGRSLPAELSLAQVVAALQERGLAAGHPIIELTLSVRKRKTRAGGGGGGASDAARERFTCDAGLPSSSSPSSSSAAAVGVGEGASVAERATATAADVRPQPTGLQVFASVGGLALLAEHLPLLYPEVTQAATMSVAPPERAPDLGIGTDWVKVESEEYYE</sequence>
<dbReference type="GeneID" id="106819428"/>
<accession>A0ABM1F533</accession>
<feature type="non-terminal residue" evidence="2">
    <location>
        <position position="323"/>
    </location>
</feature>
<proteinExistence type="predicted"/>
<dbReference type="RefSeq" id="XP_014679554.1">
    <property type="nucleotide sequence ID" value="XM_014824068.1"/>
</dbReference>
<evidence type="ECO:0000313" key="1">
    <source>
        <dbReference type="Proteomes" id="UP000695022"/>
    </source>
</evidence>
<protein>
    <submittedName>
        <fullName evidence="2">Baculoviral IAP repeat-containing protein 6-like</fullName>
    </submittedName>
</protein>
<name>A0ABM1F533_PRICU</name>
<gene>
    <name evidence="2" type="primary">LOC106819428</name>
</gene>
<reference evidence="2" key="1">
    <citation type="submission" date="2025-08" db="UniProtKB">
        <authorList>
            <consortium name="RefSeq"/>
        </authorList>
    </citation>
    <scope>IDENTIFICATION</scope>
</reference>